<accession>A0A150JSP6</accession>
<evidence type="ECO:0000313" key="2">
    <source>
        <dbReference type="Proteomes" id="UP000075304"/>
    </source>
</evidence>
<dbReference type="Proteomes" id="UP000075304">
    <property type="component" value="Unassembled WGS sequence"/>
</dbReference>
<reference evidence="1 2" key="1">
    <citation type="submission" date="2016-01" db="EMBL/GenBank/DDBJ databases">
        <title>Genome Sequences of Twelve Sporeforming Bacillus Species Isolated from Foods.</title>
        <authorList>
            <person name="Berendsen E.M."/>
            <person name="Wells-Bennik M.H."/>
            <person name="Krawcyk A.O."/>
            <person name="De Jong A."/>
            <person name="Holsappel S."/>
            <person name="Eijlander R.T."/>
            <person name="Kuipers O.P."/>
        </authorList>
    </citation>
    <scope>NUCLEOTIDE SEQUENCE [LARGE SCALE GENOMIC DNA]</scope>
    <source>
        <strain evidence="1 2">B4099</strain>
    </source>
</reference>
<name>A0A150JSP6_HEYCO</name>
<comment type="caution">
    <text evidence="1">The sequence shown here is derived from an EMBL/GenBank/DDBJ whole genome shotgun (WGS) entry which is preliminary data.</text>
</comment>
<organism evidence="1 2">
    <name type="scientific">Heyndrickxia coagulans</name>
    <name type="common">Weizmannia coagulans</name>
    <dbReference type="NCBI Taxonomy" id="1398"/>
    <lineage>
        <taxon>Bacteria</taxon>
        <taxon>Bacillati</taxon>
        <taxon>Bacillota</taxon>
        <taxon>Bacilli</taxon>
        <taxon>Bacillales</taxon>
        <taxon>Bacillaceae</taxon>
        <taxon>Heyndrickxia</taxon>
    </lineage>
</organism>
<sequence>MPAGARRFSGRTRRCADFKACRAKPDVGLAGSPGILSLFTTMEQKMDESFALLKALQQMKTNGSKWCTFSYSASSLYSMQASTLIPLQK</sequence>
<dbReference type="AlphaFoldDB" id="A0A150JSP6"/>
<proteinExistence type="predicted"/>
<evidence type="ECO:0000313" key="1">
    <source>
        <dbReference type="EMBL" id="KYC60111.1"/>
    </source>
</evidence>
<dbReference type="EMBL" id="LQYI01000176">
    <property type="protein sequence ID" value="KYC60111.1"/>
    <property type="molecule type" value="Genomic_DNA"/>
</dbReference>
<protein>
    <submittedName>
        <fullName evidence="1">Uncharacterized protein</fullName>
    </submittedName>
</protein>
<gene>
    <name evidence="1" type="ORF">B4099_0148</name>
</gene>